<comment type="caution">
    <text evidence="2">The sequence shown here is derived from an EMBL/GenBank/DDBJ whole genome shotgun (WGS) entry which is preliminary data.</text>
</comment>
<reference evidence="2 3" key="1">
    <citation type="submission" date="2015-04" db="EMBL/GenBank/DDBJ databases">
        <title>Complete genome of flavobacterium.</title>
        <authorList>
            <person name="Kwon Y.M."/>
            <person name="Kim S.-J."/>
        </authorList>
    </citation>
    <scope>NUCLEOTIDE SEQUENCE [LARGE SCALE GENOMIC DNA]</scope>
    <source>
        <strain evidence="2 3">DK169</strain>
    </source>
</reference>
<dbReference type="RefSeq" id="WP_055395303.1">
    <property type="nucleotide sequence ID" value="NZ_LCTZ01000002.1"/>
</dbReference>
<dbReference type="Proteomes" id="UP000050827">
    <property type="component" value="Unassembled WGS sequence"/>
</dbReference>
<organism evidence="2 3">
    <name type="scientific">Flagellimonas eckloniae</name>
    <dbReference type="NCBI Taxonomy" id="346185"/>
    <lineage>
        <taxon>Bacteria</taxon>
        <taxon>Pseudomonadati</taxon>
        <taxon>Bacteroidota</taxon>
        <taxon>Flavobacteriia</taxon>
        <taxon>Flavobacteriales</taxon>
        <taxon>Flavobacteriaceae</taxon>
        <taxon>Flagellimonas</taxon>
    </lineage>
</organism>
<protein>
    <recommendedName>
        <fullName evidence="1">Outer membrane protein beta-barrel domain-containing protein</fullName>
    </recommendedName>
</protein>
<dbReference type="PATRIC" id="fig|1547436.3.peg.2371"/>
<feature type="domain" description="Outer membrane protein beta-barrel" evidence="1">
    <location>
        <begin position="76"/>
        <end position="143"/>
    </location>
</feature>
<evidence type="ECO:0000313" key="2">
    <source>
        <dbReference type="EMBL" id="KQC30416.1"/>
    </source>
</evidence>
<accession>A0A0Q1DN07</accession>
<dbReference type="InterPro" id="IPR041700">
    <property type="entry name" value="OMP_b-brl_3"/>
</dbReference>
<proteinExistence type="predicted"/>
<dbReference type="Pfam" id="PF14905">
    <property type="entry name" value="OMP_b-brl_3"/>
    <property type="match status" value="1"/>
</dbReference>
<name>A0A0Q1DN07_9FLAO</name>
<dbReference type="STRING" id="346185.AAY42_11465"/>
<gene>
    <name evidence="2" type="ORF">AAY42_11465</name>
</gene>
<dbReference type="EMBL" id="LCTZ01000002">
    <property type="protein sequence ID" value="KQC30416.1"/>
    <property type="molecule type" value="Genomic_DNA"/>
</dbReference>
<evidence type="ECO:0000259" key="1">
    <source>
        <dbReference type="Pfam" id="PF14905"/>
    </source>
</evidence>
<dbReference type="AlphaFoldDB" id="A0A0Q1DN07"/>
<evidence type="ECO:0000313" key="3">
    <source>
        <dbReference type="Proteomes" id="UP000050827"/>
    </source>
</evidence>
<keyword evidence="3" id="KW-1185">Reference proteome</keyword>
<sequence>MGSFDYTYQFKNEGQISASLLYEYTLLGGPTTNRNLGFPNTGIVFQDEFNTNDNPLNRFRFQTDYVFPDFEVGNGNIFFATAYYRNTKNVVNRGNTILNDTILNRIYSNVGKEKTLGLDMGFELKPTTKWINFIGGNVYHYAISGSFKKSFLDDRLTATLQWQHIDMGLWNTNEQRITTSRPDEFFTTTNYVYEVDVVLLNLSYSINNSKNKSRFIESEF</sequence>